<dbReference type="Pfam" id="PF19752">
    <property type="entry name" value="DUF6239"/>
    <property type="match status" value="1"/>
</dbReference>
<organism evidence="3 4">
    <name type="scientific">Amycolatopsis antarctica</name>
    <dbReference type="NCBI Taxonomy" id="1854586"/>
    <lineage>
        <taxon>Bacteria</taxon>
        <taxon>Bacillati</taxon>
        <taxon>Actinomycetota</taxon>
        <taxon>Actinomycetes</taxon>
        <taxon>Pseudonocardiales</taxon>
        <taxon>Pseudonocardiaceae</taxon>
        <taxon>Amycolatopsis</taxon>
    </lineage>
</organism>
<comment type="caution">
    <text evidence="3">The sequence shown here is derived from an EMBL/GenBank/DDBJ whole genome shotgun (WGS) entry which is preliminary data.</text>
</comment>
<evidence type="ECO:0000313" key="4">
    <source>
        <dbReference type="Proteomes" id="UP000242444"/>
    </source>
</evidence>
<dbReference type="InParanoid" id="A0A263D2Q8"/>
<keyword evidence="2" id="KW-0812">Transmembrane</keyword>
<sequence length="214" mass="22368">MHLRHRGRAPGRGRTGMTAAQAAGGPHDHLVTFSVTTGSLWLRVLLVAGLLLVAAFALLRPFLTEQPRLAVELVTWAAAGAGLLGLLLTEGIDLPQQVALLLLIALAVPVTVTRARQPRLLAVTRHVRGVAPWVLALALVASGVEFGRAWLGGTDAAPVLLHTGLVIALVGLSWFTICRPRTRLATISVQTLVWVLATAVVAGTAHVAVLSSAG</sequence>
<feature type="region of interest" description="Disordered" evidence="1">
    <location>
        <begin position="1"/>
        <end position="24"/>
    </location>
</feature>
<keyword evidence="2" id="KW-0472">Membrane</keyword>
<accession>A0A263D2Q8</accession>
<proteinExistence type="predicted"/>
<dbReference type="Proteomes" id="UP000242444">
    <property type="component" value="Unassembled WGS sequence"/>
</dbReference>
<evidence type="ECO:0000256" key="2">
    <source>
        <dbReference type="SAM" id="Phobius"/>
    </source>
</evidence>
<keyword evidence="2" id="KW-1133">Transmembrane helix</keyword>
<feature type="transmembrane region" description="Helical" evidence="2">
    <location>
        <begin position="94"/>
        <end position="112"/>
    </location>
</feature>
<feature type="transmembrane region" description="Helical" evidence="2">
    <location>
        <begin position="157"/>
        <end position="177"/>
    </location>
</feature>
<protein>
    <submittedName>
        <fullName evidence="3">Uncharacterized protein</fullName>
    </submittedName>
</protein>
<name>A0A263D2Q8_9PSEU</name>
<evidence type="ECO:0000256" key="1">
    <source>
        <dbReference type="SAM" id="MobiDB-lite"/>
    </source>
</evidence>
<feature type="transmembrane region" description="Helical" evidence="2">
    <location>
        <begin position="133"/>
        <end position="151"/>
    </location>
</feature>
<feature type="transmembrane region" description="Helical" evidence="2">
    <location>
        <begin position="71"/>
        <end position="88"/>
    </location>
</feature>
<dbReference type="InterPro" id="IPR046206">
    <property type="entry name" value="DUF6239"/>
</dbReference>
<dbReference type="AlphaFoldDB" id="A0A263D2Q8"/>
<gene>
    <name evidence="3" type="ORF">CFN78_17350</name>
</gene>
<feature type="transmembrane region" description="Helical" evidence="2">
    <location>
        <begin position="189"/>
        <end position="209"/>
    </location>
</feature>
<feature type="compositionally biased region" description="Basic residues" evidence="1">
    <location>
        <begin position="1"/>
        <end position="11"/>
    </location>
</feature>
<keyword evidence="4" id="KW-1185">Reference proteome</keyword>
<reference evidence="3 4" key="1">
    <citation type="submission" date="2017-07" db="EMBL/GenBank/DDBJ databases">
        <title>Amycolatopsis antarcticus sp. nov., isolated from the surface of an Antarcticus brown macroalga.</title>
        <authorList>
            <person name="Wang J."/>
            <person name="Leiva S."/>
            <person name="Huang J."/>
            <person name="Huang Y."/>
        </authorList>
    </citation>
    <scope>NUCLEOTIDE SEQUENCE [LARGE SCALE GENOMIC DNA]</scope>
    <source>
        <strain evidence="3 4">AU-G6</strain>
    </source>
</reference>
<feature type="transmembrane region" description="Helical" evidence="2">
    <location>
        <begin position="40"/>
        <end position="59"/>
    </location>
</feature>
<dbReference type="EMBL" id="NKYE01000010">
    <property type="protein sequence ID" value="OZM71917.1"/>
    <property type="molecule type" value="Genomic_DNA"/>
</dbReference>
<evidence type="ECO:0000313" key="3">
    <source>
        <dbReference type="EMBL" id="OZM71917.1"/>
    </source>
</evidence>